<dbReference type="SUPFAM" id="SSF56235">
    <property type="entry name" value="N-terminal nucleophile aminohydrolases (Ntn hydrolases)"/>
    <property type="match status" value="1"/>
</dbReference>
<reference evidence="2" key="1">
    <citation type="submission" date="2015-07" db="EMBL/GenBank/DDBJ databases">
        <title>Draft Genome Sequences of Anaerolinea thermolimosa IMO-1, Bellilinea caldifistulae GOMI-1, Leptolinea tardivitalis YMTK-2, Levilinea saccharolytica KIBI-1,Longilinea arvoryzae KOME-1, Previously Described as Members of the Anaerolineaceae (Chloroflexi).</title>
        <authorList>
            <person name="Sekiguchi Y."/>
            <person name="Ohashi A."/>
            <person name="Matsuura N."/>
            <person name="Tourlousse M.D."/>
        </authorList>
    </citation>
    <scope>NUCLEOTIDE SEQUENCE [LARGE SCALE GENOMIC DNA]</scope>
    <source>
        <strain evidence="2">KOME-1</strain>
    </source>
</reference>
<organism evidence="2">
    <name type="scientific">Longilinea arvoryzae</name>
    <dbReference type="NCBI Taxonomy" id="360412"/>
    <lineage>
        <taxon>Bacteria</taxon>
        <taxon>Bacillati</taxon>
        <taxon>Chloroflexota</taxon>
        <taxon>Anaerolineae</taxon>
        <taxon>Anaerolineales</taxon>
        <taxon>Anaerolineaceae</taxon>
        <taxon>Longilinea</taxon>
    </lineage>
</organism>
<dbReference type="Gene3D" id="3.60.60.10">
    <property type="entry name" value="Penicillin V Acylase, Chain A"/>
    <property type="match status" value="1"/>
</dbReference>
<evidence type="ECO:0000259" key="1">
    <source>
        <dbReference type="Pfam" id="PF03417"/>
    </source>
</evidence>
<dbReference type="NCBIfam" id="NF040521">
    <property type="entry name" value="C45_proenzyme"/>
    <property type="match status" value="1"/>
</dbReference>
<dbReference type="InterPro" id="IPR005079">
    <property type="entry name" value="Peptidase_C45_hydrolase"/>
</dbReference>
<dbReference type="RefSeq" id="WP_075072174.1">
    <property type="nucleotide sequence ID" value="NZ_DF967972.1"/>
</dbReference>
<dbReference type="Proteomes" id="UP000055060">
    <property type="component" value="Unassembled WGS sequence"/>
</dbReference>
<gene>
    <name evidence="2" type="ORF">LARV_00514</name>
</gene>
<dbReference type="PANTHER" id="PTHR34180">
    <property type="entry name" value="PEPTIDASE C45"/>
    <property type="match status" value="1"/>
</dbReference>
<dbReference type="PANTHER" id="PTHR34180:SF1">
    <property type="entry name" value="BETA-ALANYL-DOPAMINE_CARCININE HYDROLASE"/>
    <property type="match status" value="1"/>
</dbReference>
<evidence type="ECO:0000313" key="2">
    <source>
        <dbReference type="EMBL" id="GAP12778.1"/>
    </source>
</evidence>
<sequence length="334" mass="37684">MRRVEIAGSNYELGLKYGRIVSENKLDWWWTPPGEDKLALVKACEREIAIYAPGFLEEIRGMADACQRDYDLILSNMTVTYYGQPACNVVAVTGTQCRNGRTIFARNHDYCDEDQQWVTCFDTSPRNGLRSIGFGFADPGRYDGVNEAGLAMAGAAIYYRNKPQPGLRMNVVTRWVLDNFSDTQSAVDYLKRIPHHEGISYLVADKEGCIARVEAAPERVDVAITRDGMLAAINLFQSQRMGGLELTLGQENIVYRHQKRIPAWYDERKGQIDLDAAKRLCSDHEVGLCDHGETRSEPFGTIYSWVAELGTGEIHVAHGRPCENEYKLFRLEIS</sequence>
<dbReference type="InterPro" id="IPR047794">
    <property type="entry name" value="C45_proenzyme-like"/>
</dbReference>
<accession>A0A0S7BH60</accession>
<dbReference type="Pfam" id="PF03417">
    <property type="entry name" value="AAT"/>
    <property type="match status" value="1"/>
</dbReference>
<evidence type="ECO:0000313" key="3">
    <source>
        <dbReference type="Proteomes" id="UP000055060"/>
    </source>
</evidence>
<dbReference type="GO" id="GO:0016787">
    <property type="term" value="F:hydrolase activity"/>
    <property type="evidence" value="ECO:0007669"/>
    <property type="project" value="UniProtKB-KW"/>
</dbReference>
<protein>
    <submittedName>
        <fullName evidence="2">Predicted choloylglycine hydrolase</fullName>
    </submittedName>
</protein>
<feature type="domain" description="Peptidase C45 hydrolase" evidence="1">
    <location>
        <begin position="99"/>
        <end position="321"/>
    </location>
</feature>
<keyword evidence="2" id="KW-0378">Hydrolase</keyword>
<dbReference type="EMBL" id="DF967972">
    <property type="protein sequence ID" value="GAP12778.1"/>
    <property type="molecule type" value="Genomic_DNA"/>
</dbReference>
<name>A0A0S7BH60_9CHLR</name>
<dbReference type="InterPro" id="IPR029055">
    <property type="entry name" value="Ntn_hydrolases_N"/>
</dbReference>
<proteinExistence type="predicted"/>
<dbReference type="InterPro" id="IPR047801">
    <property type="entry name" value="Peptidase_C45"/>
</dbReference>
<dbReference type="STRING" id="360412.LARV_00514"/>
<keyword evidence="3" id="KW-1185">Reference proteome</keyword>
<dbReference type="AlphaFoldDB" id="A0A0S7BH60"/>